<dbReference type="AlphaFoldDB" id="A0A6P6HEC3"/>
<dbReference type="PANTHER" id="PTHR37355">
    <property type="entry name" value="PLACENTA-SPECIFIC PROTEIN 9"/>
    <property type="match status" value="1"/>
</dbReference>
<feature type="chain" id="PRO_5027612146" evidence="2">
    <location>
        <begin position="20"/>
        <end position="198"/>
    </location>
</feature>
<feature type="region of interest" description="Disordered" evidence="1">
    <location>
        <begin position="93"/>
        <end position="126"/>
    </location>
</feature>
<accession>A0A6P6HEC3</accession>
<dbReference type="Pfam" id="PF15205">
    <property type="entry name" value="PLAC9"/>
    <property type="match status" value="1"/>
</dbReference>
<dbReference type="GeneID" id="112854370"/>
<feature type="signal peptide" evidence="2">
    <location>
        <begin position="1"/>
        <end position="19"/>
    </location>
</feature>
<evidence type="ECO:0000256" key="2">
    <source>
        <dbReference type="SAM" id="SignalP"/>
    </source>
</evidence>
<dbReference type="PANTHER" id="PTHR37355:SF1">
    <property type="entry name" value="PLACENTA-SPECIFIC PROTEIN 9"/>
    <property type="match status" value="1"/>
</dbReference>
<sequence length="198" mass="21013">MRPLLCALAGLALLRAAAAEPFMPSHGDPAWNTGCDRHMAIHGRLDVIEETVEKTVEHLEAEVKGLLGQLEELAWNLPPGSFSPTTPDLLGEAWHPDGASGRAGTVHRGPTQRRQGHSAAASSAGHLPASKMALEHRSQSCPATGNDTPVVQLLWAQSGTWWPAFLSFVHNKSYSLGPLCLLTVTPIATAPSLSTPTP</sequence>
<gene>
    <name evidence="4" type="primary">PLAC9</name>
</gene>
<organism evidence="3 4">
    <name type="scientific">Puma concolor</name>
    <name type="common">Mountain lion</name>
    <name type="synonym">Felis concolor</name>
    <dbReference type="NCBI Taxonomy" id="9696"/>
    <lineage>
        <taxon>Eukaryota</taxon>
        <taxon>Metazoa</taxon>
        <taxon>Chordata</taxon>
        <taxon>Craniata</taxon>
        <taxon>Vertebrata</taxon>
        <taxon>Euteleostomi</taxon>
        <taxon>Mammalia</taxon>
        <taxon>Eutheria</taxon>
        <taxon>Laurasiatheria</taxon>
        <taxon>Carnivora</taxon>
        <taxon>Feliformia</taxon>
        <taxon>Felidae</taxon>
        <taxon>Felinae</taxon>
        <taxon>Puma</taxon>
    </lineage>
</organism>
<protein>
    <submittedName>
        <fullName evidence="4">Placenta-specific protein 9</fullName>
    </submittedName>
</protein>
<dbReference type="Proteomes" id="UP000515131">
    <property type="component" value="Unplaced"/>
</dbReference>
<evidence type="ECO:0000256" key="1">
    <source>
        <dbReference type="SAM" id="MobiDB-lite"/>
    </source>
</evidence>
<dbReference type="KEGG" id="pcoo:112854370"/>
<evidence type="ECO:0000313" key="4">
    <source>
        <dbReference type="RefSeq" id="XP_025773616.1"/>
    </source>
</evidence>
<dbReference type="RefSeq" id="XP_025773616.1">
    <property type="nucleotide sequence ID" value="XM_025917831.1"/>
</dbReference>
<proteinExistence type="predicted"/>
<dbReference type="InterPro" id="IPR027941">
    <property type="entry name" value="PLAC9"/>
</dbReference>
<keyword evidence="2" id="KW-0732">Signal</keyword>
<evidence type="ECO:0000313" key="3">
    <source>
        <dbReference type="Proteomes" id="UP000515131"/>
    </source>
</evidence>
<keyword evidence="3" id="KW-1185">Reference proteome</keyword>
<dbReference type="CTD" id="219348"/>
<reference evidence="4" key="1">
    <citation type="submission" date="2025-08" db="UniProtKB">
        <authorList>
            <consortium name="RefSeq"/>
        </authorList>
    </citation>
    <scope>IDENTIFICATION</scope>
    <source>
        <tissue evidence="4">Blood</tissue>
    </source>
</reference>
<name>A0A6P6HEC3_PUMCO</name>